<name>A0ACB9Q693_BAUVA</name>
<sequence>MSTFGTPNISDLIPILKPFDPQGIRRKLVQEFFSGLDAFYNELVEKRLEAKQIGSTTMNGKRDSLDVLLEYKSEKKESGYETFPRKVIKGMLSEMFMGGTVTSSSTIEWGMTEILKHPHVYRKVVEELDQVVGKDRFVEETDISNLHYFQAVIK</sequence>
<accession>A0ACB9Q693</accession>
<evidence type="ECO:0000313" key="1">
    <source>
        <dbReference type="EMBL" id="KAI4355381.1"/>
    </source>
</evidence>
<protein>
    <submittedName>
        <fullName evidence="1">Uncharacterized protein</fullName>
    </submittedName>
</protein>
<evidence type="ECO:0000313" key="2">
    <source>
        <dbReference type="Proteomes" id="UP000828941"/>
    </source>
</evidence>
<comment type="caution">
    <text evidence="1">The sequence shown here is derived from an EMBL/GenBank/DDBJ whole genome shotgun (WGS) entry which is preliminary data.</text>
</comment>
<reference evidence="1 2" key="1">
    <citation type="journal article" date="2022" name="DNA Res.">
        <title>Chromosomal-level genome assembly of the orchid tree Bauhinia variegata (Leguminosae; Cercidoideae) supports the allotetraploid origin hypothesis of Bauhinia.</title>
        <authorList>
            <person name="Zhong Y."/>
            <person name="Chen Y."/>
            <person name="Zheng D."/>
            <person name="Pang J."/>
            <person name="Liu Y."/>
            <person name="Luo S."/>
            <person name="Meng S."/>
            <person name="Qian L."/>
            <person name="Wei D."/>
            <person name="Dai S."/>
            <person name="Zhou R."/>
        </authorList>
    </citation>
    <scope>NUCLEOTIDE SEQUENCE [LARGE SCALE GENOMIC DNA]</scope>
    <source>
        <strain evidence="1">BV-YZ2020</strain>
    </source>
</reference>
<dbReference type="Proteomes" id="UP000828941">
    <property type="component" value="Chromosome 2"/>
</dbReference>
<keyword evidence="2" id="KW-1185">Reference proteome</keyword>
<dbReference type="EMBL" id="CM039427">
    <property type="protein sequence ID" value="KAI4355381.1"/>
    <property type="molecule type" value="Genomic_DNA"/>
</dbReference>
<gene>
    <name evidence="1" type="ORF">L6164_004161</name>
</gene>
<organism evidence="1 2">
    <name type="scientific">Bauhinia variegata</name>
    <name type="common">Purple orchid tree</name>
    <name type="synonym">Phanera variegata</name>
    <dbReference type="NCBI Taxonomy" id="167791"/>
    <lineage>
        <taxon>Eukaryota</taxon>
        <taxon>Viridiplantae</taxon>
        <taxon>Streptophyta</taxon>
        <taxon>Embryophyta</taxon>
        <taxon>Tracheophyta</taxon>
        <taxon>Spermatophyta</taxon>
        <taxon>Magnoliopsida</taxon>
        <taxon>eudicotyledons</taxon>
        <taxon>Gunneridae</taxon>
        <taxon>Pentapetalae</taxon>
        <taxon>rosids</taxon>
        <taxon>fabids</taxon>
        <taxon>Fabales</taxon>
        <taxon>Fabaceae</taxon>
        <taxon>Cercidoideae</taxon>
        <taxon>Cercideae</taxon>
        <taxon>Bauhiniinae</taxon>
        <taxon>Bauhinia</taxon>
    </lineage>
</organism>
<proteinExistence type="predicted"/>